<accession>A0A7S1EU49</accession>
<proteinExistence type="predicted"/>
<sequence length="277" mass="29932">MVGFVSVVGGNGSVSGPSVSSRGRSSCSVGSVTQYRVRSGRVRVYSESNDEISEVERKPEPYPGYYKDLEKSGAADIAAAASPTKKERKVGGKKSLYRPDGRAYAPWMIGTLIEEPGEFAPVASKTDAKGKLAVDPQQQELAGVGLKSKMLGDELELSWSTGSEENIAGFSLQRRRGKDSVWEQLDDYKTSKDLKSKGVKGGDYSYLIPKPEPGTWIYRVSDVSENGAVNDLSQTLVEIESEEDQKKQKLALAVFVILAVIFAAIGFLSDPQSGYGN</sequence>
<keyword evidence="1" id="KW-1133">Transmembrane helix</keyword>
<evidence type="ECO:0000256" key="1">
    <source>
        <dbReference type="SAM" id="Phobius"/>
    </source>
</evidence>
<protein>
    <submittedName>
        <fullName evidence="2">Uncharacterized protein</fullName>
    </submittedName>
</protein>
<keyword evidence="1" id="KW-0812">Transmembrane</keyword>
<feature type="transmembrane region" description="Helical" evidence="1">
    <location>
        <begin position="250"/>
        <end position="269"/>
    </location>
</feature>
<name>A0A7S1EU49_9RHOD</name>
<organism evidence="2">
    <name type="scientific">Timspurckia oligopyrenoides</name>
    <dbReference type="NCBI Taxonomy" id="708627"/>
    <lineage>
        <taxon>Eukaryota</taxon>
        <taxon>Rhodophyta</taxon>
        <taxon>Bangiophyceae</taxon>
        <taxon>Porphyridiales</taxon>
        <taxon>Porphyridiaceae</taxon>
        <taxon>Timspurckia</taxon>
    </lineage>
</organism>
<reference evidence="2" key="1">
    <citation type="submission" date="2021-01" db="EMBL/GenBank/DDBJ databases">
        <authorList>
            <person name="Corre E."/>
            <person name="Pelletier E."/>
            <person name="Niang G."/>
            <person name="Scheremetjew M."/>
            <person name="Finn R."/>
            <person name="Kale V."/>
            <person name="Holt S."/>
            <person name="Cochrane G."/>
            <person name="Meng A."/>
            <person name="Brown T."/>
            <person name="Cohen L."/>
        </authorList>
    </citation>
    <scope>NUCLEOTIDE SEQUENCE</scope>
    <source>
        <strain evidence="2">CCMP3278</strain>
    </source>
</reference>
<keyword evidence="1" id="KW-0472">Membrane</keyword>
<gene>
    <name evidence="2" type="ORF">TOLI1172_LOCUS7961</name>
</gene>
<evidence type="ECO:0000313" key="2">
    <source>
        <dbReference type="EMBL" id="CAD8823563.1"/>
    </source>
</evidence>
<dbReference type="AlphaFoldDB" id="A0A7S1EU49"/>
<dbReference type="EMBL" id="HBFP01011045">
    <property type="protein sequence ID" value="CAD8823563.1"/>
    <property type="molecule type" value="Transcribed_RNA"/>
</dbReference>